<reference evidence="1 2" key="1">
    <citation type="submission" date="2018-02" db="EMBL/GenBank/DDBJ databases">
        <title>The genomes of Aspergillus section Nigri reveals drivers in fungal speciation.</title>
        <authorList>
            <consortium name="DOE Joint Genome Institute"/>
            <person name="Vesth T.C."/>
            <person name="Nybo J."/>
            <person name="Theobald S."/>
            <person name="Brandl J."/>
            <person name="Frisvad J.C."/>
            <person name="Nielsen K.F."/>
            <person name="Lyhne E.K."/>
            <person name="Kogle M.E."/>
            <person name="Kuo A."/>
            <person name="Riley R."/>
            <person name="Clum A."/>
            <person name="Nolan M."/>
            <person name="Lipzen A."/>
            <person name="Salamov A."/>
            <person name="Henrissat B."/>
            <person name="Wiebenga A."/>
            <person name="De vries R.P."/>
            <person name="Grigoriev I.V."/>
            <person name="Mortensen U.H."/>
            <person name="Andersen M.R."/>
            <person name="Baker S.E."/>
        </authorList>
    </citation>
    <scope>NUCLEOTIDE SEQUENCE [LARGE SCALE GENOMIC DNA]</scope>
    <source>
        <strain evidence="1 2">CBS 115571</strain>
    </source>
</reference>
<protein>
    <submittedName>
        <fullName evidence="1">Uncharacterized protein</fullName>
    </submittedName>
</protein>
<sequence>MEHLGYLCVDDKTPTDEKMAKVNKAFEENQKFSTPVFDYCKGGNECKAFLMSDRTSQDILAKRFGTDFSKIIKQGPAIVDFKDNNEAERMMRAHPSRDAVSVFRPLGKSAEWDNGLFKLYTASHHQTDEEFELSQDKDAHAMVVSTKQCLFVEGALYVHLSPKGGTRMIWQGFSTLPMAMDIENPKALSFMKI</sequence>
<accession>A0A2V5GQR4</accession>
<keyword evidence="2" id="KW-1185">Reference proteome</keyword>
<proteinExistence type="predicted"/>
<dbReference type="AlphaFoldDB" id="A0A2V5GQR4"/>
<dbReference type="OMA" id="GNECKAF"/>
<dbReference type="EMBL" id="KZ825252">
    <property type="protein sequence ID" value="PYI13278.1"/>
    <property type="molecule type" value="Genomic_DNA"/>
</dbReference>
<dbReference type="Proteomes" id="UP000249829">
    <property type="component" value="Unassembled WGS sequence"/>
</dbReference>
<evidence type="ECO:0000313" key="1">
    <source>
        <dbReference type="EMBL" id="PYI13278.1"/>
    </source>
</evidence>
<evidence type="ECO:0000313" key="2">
    <source>
        <dbReference type="Proteomes" id="UP000249829"/>
    </source>
</evidence>
<name>A0A2V5GQR4_ASPV1</name>
<organism evidence="1 2">
    <name type="scientific">Aspergillus violaceofuscus (strain CBS 115571)</name>
    <dbReference type="NCBI Taxonomy" id="1450538"/>
    <lineage>
        <taxon>Eukaryota</taxon>
        <taxon>Fungi</taxon>
        <taxon>Dikarya</taxon>
        <taxon>Ascomycota</taxon>
        <taxon>Pezizomycotina</taxon>
        <taxon>Eurotiomycetes</taxon>
        <taxon>Eurotiomycetidae</taxon>
        <taxon>Eurotiales</taxon>
        <taxon>Aspergillaceae</taxon>
        <taxon>Aspergillus</taxon>
    </lineage>
</organism>
<gene>
    <name evidence="1" type="ORF">BO99DRAFT_447785</name>
</gene>